<protein>
    <submittedName>
        <fullName evidence="1">Uncharacterized protein</fullName>
    </submittedName>
</protein>
<evidence type="ECO:0000313" key="1">
    <source>
        <dbReference type="EMBL" id="WUN89882.1"/>
    </source>
</evidence>
<evidence type="ECO:0000313" key="2">
    <source>
        <dbReference type="Proteomes" id="UP001432071"/>
    </source>
</evidence>
<dbReference type="Proteomes" id="UP001432071">
    <property type="component" value="Chromosome"/>
</dbReference>
<dbReference type="GeneID" id="93765155"/>
<reference evidence="1" key="1">
    <citation type="submission" date="2022-10" db="EMBL/GenBank/DDBJ databases">
        <title>The complete genomes of actinobacterial strains from the NBC collection.</title>
        <authorList>
            <person name="Joergensen T.S."/>
            <person name="Alvarez Arevalo M."/>
            <person name="Sterndorff E.B."/>
            <person name="Faurdal D."/>
            <person name="Vuksanovic O."/>
            <person name="Mourched A.-S."/>
            <person name="Charusanti P."/>
            <person name="Shaw S."/>
            <person name="Blin K."/>
            <person name="Weber T."/>
        </authorList>
    </citation>
    <scope>NUCLEOTIDE SEQUENCE</scope>
    <source>
        <strain evidence="1">NBC_00302</strain>
    </source>
</reference>
<organism evidence="1 2">
    <name type="scientific">Streptomyces bobili</name>
    <dbReference type="NCBI Taxonomy" id="67280"/>
    <lineage>
        <taxon>Bacteria</taxon>
        <taxon>Bacillati</taxon>
        <taxon>Actinomycetota</taxon>
        <taxon>Actinomycetes</taxon>
        <taxon>Kitasatosporales</taxon>
        <taxon>Streptomycetaceae</taxon>
        <taxon>Streptomyces</taxon>
    </lineage>
</organism>
<name>A0ABZ1R5Q6_9ACTN</name>
<proteinExistence type="predicted"/>
<sequence length="140" mass="14594">MASEQTGLPGVLEGLSLFLGPLLLRLALPQQGLERGLTRLLDRRAGLQLRGRRPAHQQLVVGESGRLAVDVALDVRLLQPVTGLAHGGEPVRAVRADDDEQGAGVVDVLSGGEPVGLVLGGVAFCLASPSPKSTSPPWTR</sequence>
<keyword evidence="2" id="KW-1185">Reference proteome</keyword>
<dbReference type="EMBL" id="CP108038">
    <property type="protein sequence ID" value="WUN89882.1"/>
    <property type="molecule type" value="Genomic_DNA"/>
</dbReference>
<accession>A0ABZ1R5Q6</accession>
<gene>
    <name evidence="1" type="ORF">OHT53_29255</name>
</gene>
<dbReference type="RefSeq" id="WP_328736630.1">
    <property type="nucleotide sequence ID" value="NZ_CP108038.1"/>
</dbReference>